<dbReference type="Pfam" id="PF04341">
    <property type="entry name" value="DUF485"/>
    <property type="match status" value="1"/>
</dbReference>
<dbReference type="InterPro" id="IPR007436">
    <property type="entry name" value="DUF485"/>
</dbReference>
<feature type="transmembrane region" description="Helical" evidence="1">
    <location>
        <begin position="47"/>
        <end position="65"/>
    </location>
</feature>
<feature type="transmembrane region" description="Helical" evidence="1">
    <location>
        <begin position="9"/>
        <end position="27"/>
    </location>
</feature>
<keyword evidence="1" id="KW-1133">Transmembrane helix</keyword>
<dbReference type="OrthoDB" id="2886991at2"/>
<dbReference type="EMBL" id="QVTD01000003">
    <property type="protein sequence ID" value="RFU66031.1"/>
    <property type="molecule type" value="Genomic_DNA"/>
</dbReference>
<dbReference type="PANTHER" id="PTHR38441">
    <property type="entry name" value="INTEGRAL MEMBRANE PROTEIN-RELATED"/>
    <property type="match status" value="1"/>
</dbReference>
<keyword evidence="1" id="KW-0472">Membrane</keyword>
<dbReference type="Proteomes" id="UP000262939">
    <property type="component" value="Unassembled WGS sequence"/>
</dbReference>
<gene>
    <name evidence="2" type="ORF">D0466_03380</name>
</gene>
<reference evidence="2 3" key="1">
    <citation type="submission" date="2018-08" db="EMBL/GenBank/DDBJ databases">
        <title>Bacillus chawlae sp. nov., Bacillus glennii sp. nov., and Bacillus saganii sp. nov. Isolated from the Vehicle Assembly Building at Kennedy Space Center where the Viking Spacecraft were Assembled.</title>
        <authorList>
            <person name="Seuylemezian A."/>
            <person name="Vaishampayan P."/>
        </authorList>
    </citation>
    <scope>NUCLEOTIDE SEQUENCE [LARGE SCALE GENOMIC DNA]</scope>
    <source>
        <strain evidence="2 3">V44-8</strain>
    </source>
</reference>
<name>A0A372LIC4_9BACI</name>
<organism evidence="2 3">
    <name type="scientific">Peribacillus glennii</name>
    <dbReference type="NCBI Taxonomy" id="2303991"/>
    <lineage>
        <taxon>Bacteria</taxon>
        <taxon>Bacillati</taxon>
        <taxon>Bacillota</taxon>
        <taxon>Bacilli</taxon>
        <taxon>Bacillales</taxon>
        <taxon>Bacillaceae</taxon>
        <taxon>Peribacillus</taxon>
    </lineage>
</organism>
<dbReference type="AlphaFoldDB" id="A0A372LIC4"/>
<protein>
    <submittedName>
        <fullName evidence="2">DUF485 domain-containing protein</fullName>
    </submittedName>
</protein>
<evidence type="ECO:0000256" key="1">
    <source>
        <dbReference type="SAM" id="Phobius"/>
    </source>
</evidence>
<keyword evidence="3" id="KW-1185">Reference proteome</keyword>
<evidence type="ECO:0000313" key="2">
    <source>
        <dbReference type="EMBL" id="RFU66031.1"/>
    </source>
</evidence>
<dbReference type="PANTHER" id="PTHR38441:SF1">
    <property type="entry name" value="MEMBRANE PROTEIN"/>
    <property type="match status" value="1"/>
</dbReference>
<sequence length="85" mass="9886">MLVRAKRRFIIPALVFFTAYYTLLLVIQGYFPEIASKPVIGSLNFGYLYSLSQIPVAWVLCYAFIRYSQKKIDVLGKELMEKSRQ</sequence>
<comment type="caution">
    <text evidence="2">The sequence shown here is derived from an EMBL/GenBank/DDBJ whole genome shotgun (WGS) entry which is preliminary data.</text>
</comment>
<evidence type="ECO:0000313" key="3">
    <source>
        <dbReference type="Proteomes" id="UP000262939"/>
    </source>
</evidence>
<accession>A0A372LIC4</accession>
<keyword evidence="1" id="KW-0812">Transmembrane</keyword>
<proteinExistence type="predicted"/>